<feature type="transmembrane region" description="Helical" evidence="5">
    <location>
        <begin position="12"/>
        <end position="33"/>
    </location>
</feature>
<dbReference type="CDD" id="cd17321">
    <property type="entry name" value="MFS_MMR_MDR_like"/>
    <property type="match status" value="1"/>
</dbReference>
<protein>
    <submittedName>
        <fullName evidence="7">Permease, multidrug efflux</fullName>
    </submittedName>
</protein>
<evidence type="ECO:0000256" key="1">
    <source>
        <dbReference type="ARBA" id="ARBA00004141"/>
    </source>
</evidence>
<dbReference type="GO" id="GO:0005886">
    <property type="term" value="C:plasma membrane"/>
    <property type="evidence" value="ECO:0007669"/>
    <property type="project" value="TreeGrafter"/>
</dbReference>
<keyword evidence="8" id="KW-1185">Reference proteome</keyword>
<dbReference type="InterPro" id="IPR011701">
    <property type="entry name" value="MFS"/>
</dbReference>
<dbReference type="SUPFAM" id="SSF103473">
    <property type="entry name" value="MFS general substrate transporter"/>
    <property type="match status" value="1"/>
</dbReference>
<feature type="transmembrane region" description="Helical" evidence="5">
    <location>
        <begin position="463"/>
        <end position="480"/>
    </location>
</feature>
<dbReference type="eggNOG" id="arCOG00144">
    <property type="taxonomic scope" value="Archaea"/>
</dbReference>
<dbReference type="GeneID" id="11263618"/>
<feature type="transmembrane region" description="Helical" evidence="5">
    <location>
        <begin position="422"/>
        <end position="443"/>
    </location>
</feature>
<dbReference type="Pfam" id="PF07690">
    <property type="entry name" value="MFS_1"/>
    <property type="match status" value="1"/>
</dbReference>
<feature type="transmembrane region" description="Helical" evidence="5">
    <location>
        <begin position="79"/>
        <end position="96"/>
    </location>
</feature>
<evidence type="ECO:0000256" key="4">
    <source>
        <dbReference type="ARBA" id="ARBA00023136"/>
    </source>
</evidence>
<dbReference type="STRING" id="768679.TTX_0622"/>
<dbReference type="Gene3D" id="1.20.1250.20">
    <property type="entry name" value="MFS general substrate transporter like domains"/>
    <property type="match status" value="2"/>
</dbReference>
<feature type="transmembrane region" description="Helical" evidence="5">
    <location>
        <begin position="200"/>
        <end position="220"/>
    </location>
</feature>
<feature type="transmembrane region" description="Helical" evidence="5">
    <location>
        <begin position="377"/>
        <end position="401"/>
    </location>
</feature>
<evidence type="ECO:0000256" key="5">
    <source>
        <dbReference type="SAM" id="Phobius"/>
    </source>
</evidence>
<dbReference type="RefSeq" id="WP_014126539.1">
    <property type="nucleotide sequence ID" value="NC_016070.1"/>
</dbReference>
<dbReference type="InterPro" id="IPR020846">
    <property type="entry name" value="MFS_dom"/>
</dbReference>
<accession>G4RNY8</accession>
<feature type="transmembrane region" description="Helical" evidence="5">
    <location>
        <begin position="45"/>
        <end position="67"/>
    </location>
</feature>
<dbReference type="PATRIC" id="fig|768679.9.peg.635"/>
<feature type="transmembrane region" description="Helical" evidence="5">
    <location>
        <begin position="522"/>
        <end position="540"/>
    </location>
</feature>
<comment type="subcellular location">
    <subcellularLocation>
        <location evidence="1">Membrane</location>
        <topology evidence="1">Multi-pass membrane protein</topology>
    </subcellularLocation>
</comment>
<feature type="transmembrane region" description="Helical" evidence="5">
    <location>
        <begin position="485"/>
        <end position="502"/>
    </location>
</feature>
<dbReference type="GO" id="GO:0022857">
    <property type="term" value="F:transmembrane transporter activity"/>
    <property type="evidence" value="ECO:0007669"/>
    <property type="project" value="InterPro"/>
</dbReference>
<sequence length="548" mass="57350">MEYKRAVLLNSFIGAFMASMNISALVIALPAVFRGIDIDPFSPLGFVSMLWLILAYPFTMAIFVAIIGRLSDMYGKGRVFTLGALTFTVSSLLLGLTPGSGAFAAALLVAFRVLQGIGGSMMFSNSAAIIADVFPPNERGFAQGVVGISFSAGSIAGLLVGGALAVVDWRLVFLVNVPLGLLTTLWSYRTLFNLSQTAGGVVIDWLGASILAAGLLSALSGLTLSMMPYGGSMVGWGNPAVWALIGTGIALLALLIPLERRAASPMLRLDLFSKRQFSFGVFSAFLLFLAQGANIFVLSIFLQAVYLPMRGMPYEETPLWAGIYLIPNSVASALFAPIGGKLLNKLGARTVSTLGAVLAGIGFELLAALPLSFAYSLFAAIIALIGTGFGLFMSPNLVSILSSVPSKHRGAASGIRAMVQNVGTLMSFAIFMTLIIAGSAPLLAPALYHALLNAGVPSDDARSLLSIPPVVAFFAAFLGYNPIGTLVSLAHVQIGGTVYATITEPRFFADAIAPALLSGFHNAYHLAAIFAFAAAVLSALRGRETLLE</sequence>
<evidence type="ECO:0000313" key="8">
    <source>
        <dbReference type="Proteomes" id="UP000002654"/>
    </source>
</evidence>
<name>G4RNY8_THETK</name>
<dbReference type="AlphaFoldDB" id="G4RNY8"/>
<dbReference type="OrthoDB" id="117970at2157"/>
<feature type="transmembrane region" description="Helical" evidence="5">
    <location>
        <begin position="279"/>
        <end position="307"/>
    </location>
</feature>
<dbReference type="EMBL" id="FN869859">
    <property type="protein sequence ID" value="CCC81282.1"/>
    <property type="molecule type" value="Genomic_DNA"/>
</dbReference>
<dbReference type="InterPro" id="IPR036259">
    <property type="entry name" value="MFS_trans_sf"/>
</dbReference>
<feature type="transmembrane region" description="Helical" evidence="5">
    <location>
        <begin position="240"/>
        <end position="258"/>
    </location>
</feature>
<evidence type="ECO:0000256" key="2">
    <source>
        <dbReference type="ARBA" id="ARBA00022692"/>
    </source>
</evidence>
<evidence type="ECO:0000256" key="3">
    <source>
        <dbReference type="ARBA" id="ARBA00022989"/>
    </source>
</evidence>
<dbReference type="PROSITE" id="PS50850">
    <property type="entry name" value="MFS"/>
    <property type="match status" value="1"/>
</dbReference>
<proteinExistence type="predicted"/>
<dbReference type="KEGG" id="ttn:TTX_0622"/>
<dbReference type="PANTHER" id="PTHR23501:SF5">
    <property type="entry name" value="TRANSPORT PROTEIN"/>
    <property type="match status" value="1"/>
</dbReference>
<feature type="transmembrane region" description="Helical" evidence="5">
    <location>
        <begin position="144"/>
        <end position="165"/>
    </location>
</feature>
<feature type="domain" description="Major facilitator superfamily (MFS) profile" evidence="6">
    <location>
        <begin position="7"/>
        <end position="508"/>
    </location>
</feature>
<feature type="transmembrane region" description="Helical" evidence="5">
    <location>
        <begin position="319"/>
        <end position="339"/>
    </location>
</feature>
<dbReference type="Proteomes" id="UP000002654">
    <property type="component" value="Chromosome"/>
</dbReference>
<keyword evidence="2 5" id="KW-0812">Transmembrane</keyword>
<dbReference type="HOGENOM" id="CLU_000960_28_3_2"/>
<feature type="transmembrane region" description="Helical" evidence="5">
    <location>
        <begin position="171"/>
        <end position="188"/>
    </location>
</feature>
<feature type="transmembrane region" description="Helical" evidence="5">
    <location>
        <begin position="351"/>
        <end position="371"/>
    </location>
</feature>
<dbReference type="PaxDb" id="768679-TTX_0622"/>
<evidence type="ECO:0000259" key="6">
    <source>
        <dbReference type="PROSITE" id="PS50850"/>
    </source>
</evidence>
<dbReference type="PANTHER" id="PTHR23501">
    <property type="entry name" value="MAJOR FACILITATOR SUPERFAMILY"/>
    <property type="match status" value="1"/>
</dbReference>
<keyword evidence="4 5" id="KW-0472">Membrane</keyword>
<keyword evidence="3 5" id="KW-1133">Transmembrane helix</keyword>
<reference evidence="7 8" key="1">
    <citation type="journal article" date="2011" name="PLoS ONE">
        <title>The complete genome sequence of Thermoproteus tenax: a physiologically versatile member of the Crenarchaeota.</title>
        <authorList>
            <person name="Siebers B."/>
            <person name="Zaparty M."/>
            <person name="Raddatz G."/>
            <person name="Tjaden B."/>
            <person name="Albers S.V."/>
            <person name="Bell S.D."/>
            <person name="Blombach F."/>
            <person name="Kletzin A."/>
            <person name="Kyrpides N."/>
            <person name="Lanz C."/>
            <person name="Plagens A."/>
            <person name="Rampp M."/>
            <person name="Rosinus A."/>
            <person name="von Jan M."/>
            <person name="Makarova K.S."/>
            <person name="Klenk H.P."/>
            <person name="Schuster S.C."/>
            <person name="Hensel R."/>
        </authorList>
    </citation>
    <scope>NUCLEOTIDE SEQUENCE [LARGE SCALE GENOMIC DNA]</scope>
    <source>
        <strain evidence="8">ATCC 35583 / DSM 2078 / JCM 9277 / NBRC 100435 / Kra 1</strain>
    </source>
</reference>
<organism evidence="7 8">
    <name type="scientific">Thermoproteus tenax (strain ATCC 35583 / DSM 2078 / JCM 9277 / NBRC 100435 / Kra 1)</name>
    <dbReference type="NCBI Taxonomy" id="768679"/>
    <lineage>
        <taxon>Archaea</taxon>
        <taxon>Thermoproteota</taxon>
        <taxon>Thermoprotei</taxon>
        <taxon>Thermoproteales</taxon>
        <taxon>Thermoproteaceae</taxon>
        <taxon>Thermoproteus</taxon>
    </lineage>
</organism>
<feature type="transmembrane region" description="Helical" evidence="5">
    <location>
        <begin position="102"/>
        <end position="123"/>
    </location>
</feature>
<gene>
    <name evidence="7" type="ordered locus">TTX_0622</name>
</gene>
<evidence type="ECO:0000313" key="7">
    <source>
        <dbReference type="EMBL" id="CCC81282.1"/>
    </source>
</evidence>